<feature type="transmembrane region" description="Helical" evidence="9">
    <location>
        <begin position="452"/>
        <end position="471"/>
    </location>
</feature>
<keyword evidence="6 9" id="KW-0472">Membrane</keyword>
<feature type="transmembrane region" description="Helical" evidence="9">
    <location>
        <begin position="425"/>
        <end position="446"/>
    </location>
</feature>
<keyword evidence="7" id="KW-0175">Coiled coil</keyword>
<feature type="transmembrane region" description="Helical" evidence="9">
    <location>
        <begin position="492"/>
        <end position="514"/>
    </location>
</feature>
<evidence type="ECO:0000256" key="7">
    <source>
        <dbReference type="SAM" id="Coils"/>
    </source>
</evidence>
<evidence type="ECO:0000256" key="4">
    <source>
        <dbReference type="ARBA" id="ARBA00022801"/>
    </source>
</evidence>
<evidence type="ECO:0000313" key="11">
    <source>
        <dbReference type="EMBL" id="EZF51649.1"/>
    </source>
</evidence>
<comment type="subcellular location">
    <subcellularLocation>
        <location evidence="1">Membrane</location>
        <topology evidence="1">Multi-pass membrane protein</topology>
    </subcellularLocation>
</comment>
<evidence type="ECO:0000256" key="9">
    <source>
        <dbReference type="SAM" id="Phobius"/>
    </source>
</evidence>
<feature type="compositionally biased region" description="Polar residues" evidence="8">
    <location>
        <begin position="51"/>
        <end position="70"/>
    </location>
</feature>
<evidence type="ECO:0000259" key="10">
    <source>
        <dbReference type="Pfam" id="PF01694"/>
    </source>
</evidence>
<dbReference type="PANTHER" id="PTHR43731">
    <property type="entry name" value="RHOMBOID PROTEASE"/>
    <property type="match status" value="1"/>
</dbReference>
<dbReference type="OrthoDB" id="10260614at2759"/>
<protein>
    <recommendedName>
        <fullName evidence="10">Peptidase S54 rhomboid domain-containing protein</fullName>
    </recommendedName>
</protein>
<accession>A0A022W0C8</accession>
<keyword evidence="3 9" id="KW-0812">Transmembrane</keyword>
<feature type="transmembrane region" description="Helical" evidence="9">
    <location>
        <begin position="520"/>
        <end position="537"/>
    </location>
</feature>
<proteinExistence type="inferred from homology"/>
<dbReference type="GO" id="GO:0016020">
    <property type="term" value="C:membrane"/>
    <property type="evidence" value="ECO:0007669"/>
    <property type="project" value="UniProtKB-SubCell"/>
</dbReference>
<keyword evidence="4" id="KW-0378">Hydrolase</keyword>
<dbReference type="AlphaFoldDB" id="A0A022W0C8"/>
<name>A0A022W0C8_TRIRU</name>
<dbReference type="InterPro" id="IPR022764">
    <property type="entry name" value="Peptidase_S54_rhomboid_dom"/>
</dbReference>
<evidence type="ECO:0000256" key="8">
    <source>
        <dbReference type="SAM" id="MobiDB-lite"/>
    </source>
</evidence>
<dbReference type="Pfam" id="PF01694">
    <property type="entry name" value="Rhomboid"/>
    <property type="match status" value="1"/>
</dbReference>
<keyword evidence="5 9" id="KW-1133">Transmembrane helix</keyword>
<gene>
    <name evidence="11" type="ORF">H103_05148</name>
</gene>
<evidence type="ECO:0000256" key="1">
    <source>
        <dbReference type="ARBA" id="ARBA00004141"/>
    </source>
</evidence>
<evidence type="ECO:0000256" key="2">
    <source>
        <dbReference type="ARBA" id="ARBA00009045"/>
    </source>
</evidence>
<evidence type="ECO:0000256" key="5">
    <source>
        <dbReference type="ARBA" id="ARBA00022989"/>
    </source>
</evidence>
<dbReference type="InterPro" id="IPR035952">
    <property type="entry name" value="Rhomboid-like_sf"/>
</dbReference>
<dbReference type="EMBL" id="KK207865">
    <property type="protein sequence ID" value="EZF51649.1"/>
    <property type="molecule type" value="Genomic_DNA"/>
</dbReference>
<dbReference type="InterPro" id="IPR050925">
    <property type="entry name" value="Rhomboid_protease_S54"/>
</dbReference>
<feature type="transmembrane region" description="Helical" evidence="9">
    <location>
        <begin position="309"/>
        <end position="327"/>
    </location>
</feature>
<feature type="coiled-coil region" evidence="7">
    <location>
        <begin position="146"/>
        <end position="174"/>
    </location>
</feature>
<dbReference type="Gene3D" id="1.20.1540.10">
    <property type="entry name" value="Rhomboid-like"/>
    <property type="match status" value="1"/>
</dbReference>
<feature type="region of interest" description="Disordered" evidence="8">
    <location>
        <begin position="50"/>
        <end position="70"/>
    </location>
</feature>
<dbReference type="FunFam" id="1.20.1540.10:FF:000012">
    <property type="entry name" value="Rhomboid family protein"/>
    <property type="match status" value="1"/>
</dbReference>
<organism evidence="11">
    <name type="scientific">Trichophyton rubrum CBS 288.86</name>
    <dbReference type="NCBI Taxonomy" id="1215330"/>
    <lineage>
        <taxon>Eukaryota</taxon>
        <taxon>Fungi</taxon>
        <taxon>Dikarya</taxon>
        <taxon>Ascomycota</taxon>
        <taxon>Pezizomycotina</taxon>
        <taxon>Eurotiomycetes</taxon>
        <taxon>Eurotiomycetidae</taxon>
        <taxon>Onygenales</taxon>
        <taxon>Arthrodermataceae</taxon>
        <taxon>Trichophyton</taxon>
    </lineage>
</organism>
<feature type="coiled-coil region" evidence="7">
    <location>
        <begin position="200"/>
        <end position="243"/>
    </location>
</feature>
<feature type="domain" description="Peptidase S54 rhomboid" evidence="10">
    <location>
        <begin position="389"/>
        <end position="536"/>
    </location>
</feature>
<dbReference type="PANTHER" id="PTHR43731:SF14">
    <property type="entry name" value="PRESENILIN-ASSOCIATED RHOMBOID-LIKE PROTEIN, MITOCHONDRIAL"/>
    <property type="match status" value="1"/>
</dbReference>
<evidence type="ECO:0000256" key="6">
    <source>
        <dbReference type="ARBA" id="ARBA00023136"/>
    </source>
</evidence>
<sequence>MNNAATIAWRTPCRWIHAYSRTSSARSSLLDQLHLIYPSSIRPRSALRCLSSKTPTSRKASQRAPGSQTREITAAFPERDLPAPQIAQIFGTATLPAKLGNQILRALQDQRVSGTLDLPLPDEITRVVPPHIIDAGLAWLRSKHPMDEDAAILARIEREEQEEEEQLIRRAEELGLYKPQSGKFGSSTTKEGDVYGSSVLDEVRKKNIKESKQMEEKQRQDWLDGEAKRIEQLQARAEKLKGIQKYESQELTEGEYNTSFLKLYSPVNIHPARPRADPEQRPALAWIQQQHVKATSTTDASKLTTAGRLLPSLAVVALTLGLCYVFSESYEAPLHNQRMWPDIQPAAATLTAIVGLNAGVFLLWKFPPAWRLLNKYFINVPYYPYAASVVGSVFSHQQLRHLGSNMFILWFVGKKLHDDIGRGDFVAVYLSAGAFATFSSFAIRVLSNTLTVSSLGASGAISGVVAMWCILHSNERLTIAFLPREWQEKISASGSTFLCAIILGELLNFIPAFRFFAVDLWSHLAGYGAGIVLGLLWKEKKERERRRNPPSWLKSFGL</sequence>
<feature type="transmembrane region" description="Helical" evidence="9">
    <location>
        <begin position="347"/>
        <end position="366"/>
    </location>
</feature>
<reference evidence="11" key="1">
    <citation type="submission" date="2014-02" db="EMBL/GenBank/DDBJ databases">
        <title>The Genome Sequence of Trichophyton rubrum (morphotype fischeri) CBS 288.86.</title>
        <authorList>
            <consortium name="The Broad Institute Genomics Platform"/>
            <person name="Cuomo C.A."/>
            <person name="White T.C."/>
            <person name="Graser Y."/>
            <person name="Martinez-Rossi N."/>
            <person name="Heitman J."/>
            <person name="Young S.K."/>
            <person name="Zeng Q."/>
            <person name="Gargeya S."/>
            <person name="Abouelleil A."/>
            <person name="Alvarado L."/>
            <person name="Chapman S.B."/>
            <person name="Gainer-Dewar J."/>
            <person name="Goldberg J."/>
            <person name="Griggs A."/>
            <person name="Gujja S."/>
            <person name="Hansen M."/>
            <person name="Howarth C."/>
            <person name="Imamovic A."/>
            <person name="Larimer J."/>
            <person name="Martinez D."/>
            <person name="Murphy C."/>
            <person name="Pearson M.D."/>
            <person name="Persinoti G."/>
            <person name="Poon T."/>
            <person name="Priest M."/>
            <person name="Roberts A.D."/>
            <person name="Saif S."/>
            <person name="Shea T.D."/>
            <person name="Sykes S.N."/>
            <person name="Wortman J."/>
            <person name="Nusbaum C."/>
            <person name="Birren B."/>
        </authorList>
    </citation>
    <scope>NUCLEOTIDE SEQUENCE [LARGE SCALE GENOMIC DNA]</scope>
    <source>
        <strain evidence="11">CBS 288.86</strain>
    </source>
</reference>
<dbReference type="Proteomes" id="UP000023758">
    <property type="component" value="Unassembled WGS sequence"/>
</dbReference>
<dbReference type="GO" id="GO:0006465">
    <property type="term" value="P:signal peptide processing"/>
    <property type="evidence" value="ECO:0007669"/>
    <property type="project" value="TreeGrafter"/>
</dbReference>
<comment type="similarity">
    <text evidence="2">Belongs to the peptidase S54 family.</text>
</comment>
<dbReference type="GO" id="GO:0004252">
    <property type="term" value="F:serine-type endopeptidase activity"/>
    <property type="evidence" value="ECO:0007669"/>
    <property type="project" value="InterPro"/>
</dbReference>
<dbReference type="SUPFAM" id="SSF144091">
    <property type="entry name" value="Rhomboid-like"/>
    <property type="match status" value="1"/>
</dbReference>
<evidence type="ECO:0000256" key="3">
    <source>
        <dbReference type="ARBA" id="ARBA00022692"/>
    </source>
</evidence>